<organism evidence="4 5">
    <name type="scientific">Persephonella atlantica</name>
    <dbReference type="NCBI Taxonomy" id="2699429"/>
    <lineage>
        <taxon>Bacteria</taxon>
        <taxon>Pseudomonadati</taxon>
        <taxon>Aquificota</taxon>
        <taxon>Aquificia</taxon>
        <taxon>Aquificales</taxon>
        <taxon>Hydrogenothermaceae</taxon>
        <taxon>Persephonella</taxon>
    </lineage>
</organism>
<feature type="domain" description="NodB homology" evidence="3">
    <location>
        <begin position="30"/>
        <end position="238"/>
    </location>
</feature>
<evidence type="ECO:0000256" key="1">
    <source>
        <dbReference type="ARBA" id="ARBA00004613"/>
    </source>
</evidence>
<proteinExistence type="predicted"/>
<dbReference type="CDD" id="cd10973">
    <property type="entry name" value="CE4_DAC_u4_5s"/>
    <property type="match status" value="1"/>
</dbReference>
<dbReference type="PROSITE" id="PS51677">
    <property type="entry name" value="NODB"/>
    <property type="match status" value="1"/>
</dbReference>
<dbReference type="PANTHER" id="PTHR34216">
    <property type="match status" value="1"/>
</dbReference>
<dbReference type="EMBL" id="JAACYA010000001">
    <property type="protein sequence ID" value="MBK3331494.1"/>
    <property type="molecule type" value="Genomic_DNA"/>
</dbReference>
<dbReference type="InterPro" id="IPR051398">
    <property type="entry name" value="Polysacch_Deacetylase"/>
</dbReference>
<comment type="subcellular location">
    <subcellularLocation>
        <location evidence="1">Secreted</location>
    </subcellularLocation>
</comment>
<protein>
    <submittedName>
        <fullName evidence="4">Polysaccharide deacetylase family protein</fullName>
    </submittedName>
</protein>
<dbReference type="Pfam" id="PF01522">
    <property type="entry name" value="Polysacc_deac_1"/>
    <property type="match status" value="1"/>
</dbReference>
<evidence type="ECO:0000259" key="3">
    <source>
        <dbReference type="PROSITE" id="PS51677"/>
    </source>
</evidence>
<keyword evidence="2" id="KW-0732">Signal</keyword>
<dbReference type="SUPFAM" id="SSF88713">
    <property type="entry name" value="Glycoside hydrolase/deacetylase"/>
    <property type="match status" value="1"/>
</dbReference>
<sequence length="295" mass="34842">MEYLKKNGYSVIPLSKLVDYLQRREEIPEKTVVITIDDGYRSTMKAYRILKRYSFPFTVFLYAEGVGRYPDYLTKEQLSQLKKDPLVEFGNHSYSHRHFAKILSDMDTEKYKKLLVEDTLKAEKRLKKLLGYVPKFYAFPYGEYTKPFIQALKEMGYIALFTQDPQNVDENTPLWLIHRQPVVGSWAKMKHFKEVLNTEVLPVIKHSPDIGYLKSNPPEIFAQVKNIESYKNCGVYVSELGWIKAQRKGNRLYVKITKPLKKWKNRIAFTCWNKKTKKKATYFWSVYTRKNGKDN</sequence>
<evidence type="ECO:0000313" key="4">
    <source>
        <dbReference type="EMBL" id="MBK3331494.1"/>
    </source>
</evidence>
<keyword evidence="5" id="KW-1185">Reference proteome</keyword>
<evidence type="ECO:0000313" key="5">
    <source>
        <dbReference type="Proteomes" id="UP000772812"/>
    </source>
</evidence>
<dbReference type="Gene3D" id="3.20.20.370">
    <property type="entry name" value="Glycoside hydrolase/deacetylase"/>
    <property type="match status" value="1"/>
</dbReference>
<accession>A0ABS1GEY4</accession>
<dbReference type="PANTHER" id="PTHR34216:SF3">
    <property type="entry name" value="POLY-BETA-1,6-N-ACETYL-D-GLUCOSAMINE N-DEACETYLASE"/>
    <property type="match status" value="1"/>
</dbReference>
<dbReference type="Proteomes" id="UP000772812">
    <property type="component" value="Unassembled WGS sequence"/>
</dbReference>
<evidence type="ECO:0000256" key="2">
    <source>
        <dbReference type="ARBA" id="ARBA00022729"/>
    </source>
</evidence>
<reference evidence="4 5" key="1">
    <citation type="journal article" date="2021" name="Syst. Appl. Microbiol.">
        <title>Persephonella atlantica sp. nov.: How to adapt to physico-chemical gradients in high temperature hydrothermal habitats.</title>
        <authorList>
            <person name="Francois D.X."/>
            <person name="Godfroy A."/>
            <person name="Mathien C."/>
            <person name="Aube J."/>
            <person name="Cathalot C."/>
            <person name="Lesongeur F."/>
            <person name="L'Haridon S."/>
            <person name="Philippon X."/>
            <person name="Roussel E.G."/>
        </authorList>
    </citation>
    <scope>NUCLEOTIDE SEQUENCE [LARGE SCALE GENOMIC DNA]</scope>
    <source>
        <strain evidence="4 5">MO1340</strain>
    </source>
</reference>
<name>A0ABS1GEY4_9AQUI</name>
<dbReference type="InterPro" id="IPR002509">
    <property type="entry name" value="NODB_dom"/>
</dbReference>
<comment type="caution">
    <text evidence="4">The sequence shown here is derived from an EMBL/GenBank/DDBJ whole genome shotgun (WGS) entry which is preliminary data.</text>
</comment>
<dbReference type="InterPro" id="IPR011330">
    <property type="entry name" value="Glyco_hydro/deAcase_b/a-brl"/>
</dbReference>
<gene>
    <name evidence="4" type="ORF">GWK41_00265</name>
</gene>